<accession>A0AAX1MZ19</accession>
<evidence type="ECO:0000256" key="4">
    <source>
        <dbReference type="ARBA" id="ARBA00022448"/>
    </source>
</evidence>
<evidence type="ECO:0000256" key="3">
    <source>
        <dbReference type="ARBA" id="ARBA00007069"/>
    </source>
</evidence>
<dbReference type="PROSITE" id="PS50928">
    <property type="entry name" value="ABC_TM1"/>
    <property type="match status" value="1"/>
</dbReference>
<dbReference type="Pfam" id="PF00528">
    <property type="entry name" value="BPD_transp_1"/>
    <property type="match status" value="1"/>
</dbReference>
<feature type="transmembrane region" description="Helical" evidence="10">
    <location>
        <begin position="193"/>
        <end position="213"/>
    </location>
</feature>
<dbReference type="RefSeq" id="WP_169663116.1">
    <property type="nucleotide sequence ID" value="NZ_CP076132.1"/>
</dbReference>
<evidence type="ECO:0000256" key="6">
    <source>
        <dbReference type="ARBA" id="ARBA00022505"/>
    </source>
</evidence>
<feature type="transmembrane region" description="Helical" evidence="10">
    <location>
        <begin position="41"/>
        <end position="63"/>
    </location>
</feature>
<feature type="domain" description="ABC transmembrane type-1" evidence="12">
    <location>
        <begin position="6"/>
        <end position="210"/>
    </location>
</feature>
<evidence type="ECO:0000256" key="1">
    <source>
        <dbReference type="ARBA" id="ARBA00002949"/>
    </source>
</evidence>
<dbReference type="InterPro" id="IPR000515">
    <property type="entry name" value="MetI-like"/>
</dbReference>
<feature type="transmembrane region" description="Helical" evidence="10">
    <location>
        <begin position="83"/>
        <end position="103"/>
    </location>
</feature>
<dbReference type="GO" id="GO:0015098">
    <property type="term" value="F:molybdate ion transmembrane transporter activity"/>
    <property type="evidence" value="ECO:0007669"/>
    <property type="project" value="UniProtKB-UniRule"/>
</dbReference>
<evidence type="ECO:0000259" key="12">
    <source>
        <dbReference type="PROSITE" id="PS50928"/>
    </source>
</evidence>
<dbReference type="SUPFAM" id="SSF161098">
    <property type="entry name" value="MetI-like"/>
    <property type="match status" value="1"/>
</dbReference>
<keyword evidence="14" id="KW-1185">Reference proteome</keyword>
<dbReference type="EMBL" id="CP076132">
    <property type="protein sequence ID" value="QWG00484.1"/>
    <property type="molecule type" value="Genomic_DNA"/>
</dbReference>
<organism evidence="13 14">
    <name type="scientific">Flammeovirga yaeyamensis</name>
    <dbReference type="NCBI Taxonomy" id="367791"/>
    <lineage>
        <taxon>Bacteria</taxon>
        <taxon>Pseudomonadati</taxon>
        <taxon>Bacteroidota</taxon>
        <taxon>Cytophagia</taxon>
        <taxon>Cytophagales</taxon>
        <taxon>Flammeovirgaceae</taxon>
        <taxon>Flammeovirga</taxon>
    </lineage>
</organism>
<gene>
    <name evidence="13" type="primary">modB</name>
    <name evidence="13" type="ORF">KMW28_12550</name>
</gene>
<evidence type="ECO:0000256" key="10">
    <source>
        <dbReference type="RuleBase" id="RU363032"/>
    </source>
</evidence>
<evidence type="ECO:0000256" key="9">
    <source>
        <dbReference type="ARBA" id="ARBA00023136"/>
    </source>
</evidence>
<dbReference type="Proteomes" id="UP000678679">
    <property type="component" value="Chromosome 1"/>
</dbReference>
<evidence type="ECO:0000256" key="11">
    <source>
        <dbReference type="RuleBase" id="RU365097"/>
    </source>
</evidence>
<dbReference type="Gene3D" id="1.10.3720.10">
    <property type="entry name" value="MetI-like"/>
    <property type="match status" value="1"/>
</dbReference>
<dbReference type="PANTHER" id="PTHR30183:SF8">
    <property type="entry name" value="MOLYBDENUM TRANSPORT SYSTEM PERMEASE"/>
    <property type="match status" value="1"/>
</dbReference>
<reference evidence="13 14" key="1">
    <citation type="submission" date="2021-05" db="EMBL/GenBank/DDBJ databases">
        <title>Comparative genomic studies on the polysaccharide-degrading batcterial strains of the Flammeovirga genus.</title>
        <authorList>
            <person name="Zewei F."/>
            <person name="Zheng Z."/>
            <person name="Yu L."/>
            <person name="Ruyue G."/>
            <person name="Yanhong M."/>
            <person name="Yuanyuan C."/>
            <person name="Jingyan G."/>
            <person name="Wenjun H."/>
        </authorList>
    </citation>
    <scope>NUCLEOTIDE SEQUENCE [LARGE SCALE GENOMIC DNA]</scope>
    <source>
        <strain evidence="13 14">NBRC:100898</strain>
    </source>
</reference>
<feature type="transmembrane region" description="Helical" evidence="10">
    <location>
        <begin position="159"/>
        <end position="181"/>
    </location>
</feature>
<comment type="subcellular location">
    <subcellularLocation>
        <location evidence="2 10">Cell membrane</location>
        <topology evidence="2 10">Multi-pass membrane protein</topology>
    </subcellularLocation>
</comment>
<comment type="function">
    <text evidence="1 11">Part of the binding-protein-dependent transport system for molybdenum; probably responsible for the translocation of the substrate across the membrane.</text>
</comment>
<dbReference type="InterPro" id="IPR011867">
    <property type="entry name" value="ModB_ABC"/>
</dbReference>
<comment type="similarity">
    <text evidence="3 11">Belongs to the binding-protein-dependent transport system permease family. CysTW subfamily.</text>
</comment>
<name>A0AAX1MZ19_9BACT</name>
<dbReference type="NCBIfam" id="TIGR02141">
    <property type="entry name" value="modB_ABC"/>
    <property type="match status" value="1"/>
</dbReference>
<evidence type="ECO:0000256" key="8">
    <source>
        <dbReference type="ARBA" id="ARBA00022989"/>
    </source>
</evidence>
<keyword evidence="4 10" id="KW-0813">Transport</keyword>
<feature type="transmembrane region" description="Helical" evidence="10">
    <location>
        <begin position="132"/>
        <end position="153"/>
    </location>
</feature>
<keyword evidence="8 10" id="KW-1133">Transmembrane helix</keyword>
<keyword evidence="7 10" id="KW-0812">Transmembrane</keyword>
<feature type="transmembrane region" description="Helical" evidence="10">
    <location>
        <begin position="6"/>
        <end position="29"/>
    </location>
</feature>
<evidence type="ECO:0000313" key="13">
    <source>
        <dbReference type="EMBL" id="QWG00484.1"/>
    </source>
</evidence>
<evidence type="ECO:0000256" key="5">
    <source>
        <dbReference type="ARBA" id="ARBA00022475"/>
    </source>
</evidence>
<evidence type="ECO:0000256" key="7">
    <source>
        <dbReference type="ARBA" id="ARBA00022692"/>
    </source>
</evidence>
<evidence type="ECO:0000256" key="2">
    <source>
        <dbReference type="ARBA" id="ARBA00004651"/>
    </source>
</evidence>
<dbReference type="KEGG" id="fya:KMW28_12550"/>
<evidence type="ECO:0000313" key="14">
    <source>
        <dbReference type="Proteomes" id="UP000678679"/>
    </source>
</evidence>
<keyword evidence="6 11" id="KW-0500">Molybdenum</keyword>
<proteinExistence type="inferred from homology"/>
<sequence length="223" mass="25333">MNWLPLFITFKLALITSIVLLLVCVPLAYKISSYSKWNSAIWESLFSLPLVLPPTVIGFYLLQAFSPNNPFGDFVKNTIGFEVLFSFEGLVFGSILYNFPFMFQPILNGFRKIPQQLLHASYLMGKSKIKTFFHISLPFIQKSILSGFIMAFAHTVGEFGVVLMIGGNIPGLTQVASIAIYDQVEMMNFASAHYYSITLLIFSFVILFLMFILQRKDRVNDTY</sequence>
<keyword evidence="5 11" id="KW-1003">Cell membrane</keyword>
<keyword evidence="9 10" id="KW-0472">Membrane</keyword>
<dbReference type="PANTHER" id="PTHR30183">
    <property type="entry name" value="MOLYBDENUM TRANSPORT SYSTEM PERMEASE PROTEIN MODB"/>
    <property type="match status" value="1"/>
</dbReference>
<dbReference type="AlphaFoldDB" id="A0AAX1MZ19"/>
<protein>
    <recommendedName>
        <fullName evidence="11">Molybdenum transport system permease</fullName>
    </recommendedName>
</protein>
<dbReference type="InterPro" id="IPR035906">
    <property type="entry name" value="MetI-like_sf"/>
</dbReference>
<dbReference type="GO" id="GO:0005886">
    <property type="term" value="C:plasma membrane"/>
    <property type="evidence" value="ECO:0007669"/>
    <property type="project" value="UniProtKB-SubCell"/>
</dbReference>
<dbReference type="CDD" id="cd06261">
    <property type="entry name" value="TM_PBP2"/>
    <property type="match status" value="1"/>
</dbReference>